<accession>A0A4Q1SKU3</accession>
<dbReference type="EMBL" id="SDMK01000001">
    <property type="protein sequence ID" value="RXS98099.1"/>
    <property type="molecule type" value="Genomic_DNA"/>
</dbReference>
<proteinExistence type="inferred from homology"/>
<keyword evidence="2" id="KW-0564">Palmitate</keyword>
<sequence>MVSAGAAALLSVWLAGCMVGPNYKRPQVAPPPAYRGADNAVTDAAQTASVGDQNWATVFQEPELQDLIRTALKNNYDVQIAAKRVLEQQAQVKITRAAEFPTLSGGGTGLGAELPNSLGNQVGSNPLADGSFSFSAAWTPDFWGQYRRATEGARATLLQQVWAQRAVRMSVVQQVATAYFTIRALDRQLEISQETVKIRQQSVDLTKRLTDGGSSPLSDLRQAEESLYTATSEIPQLEQQIQEEENALRLLLGQDPGTVAHTDPHALDPVPQALPTGIPSQLLERRPDILEAEEQLINANAQIGVAKAQFFPQLSISASAGLGGDEWSNLFDPGGHTVYGIGSLTQAIFEGGKLKGQLNLAKAQKEEMVLNYQKTIKGAFRDVSNALITVNKTRATREQQERLVASAEDASRLARMRYQGGATSYLEVLTTDATLYSAQLNLVTAQQNEALSLVTLYDALGGGWQE</sequence>
<dbReference type="Gene3D" id="2.20.200.10">
    <property type="entry name" value="Outer membrane efflux proteins (OEP)"/>
    <property type="match status" value="1"/>
</dbReference>
<dbReference type="AlphaFoldDB" id="A0A4Q1SKU3"/>
<evidence type="ECO:0000256" key="2">
    <source>
        <dbReference type="RuleBase" id="RU362097"/>
    </source>
</evidence>
<dbReference type="PANTHER" id="PTHR30203:SF33">
    <property type="entry name" value="BLR4455 PROTEIN"/>
    <property type="match status" value="1"/>
</dbReference>
<comment type="caution">
    <text evidence="4">The sequence shown here is derived from an EMBL/GenBank/DDBJ whole genome shotgun (WGS) entry which is preliminary data.</text>
</comment>
<dbReference type="PANTHER" id="PTHR30203">
    <property type="entry name" value="OUTER MEMBRANE CATION EFFLUX PROTEIN"/>
    <property type="match status" value="1"/>
</dbReference>
<dbReference type="GO" id="GO:0015562">
    <property type="term" value="F:efflux transmembrane transporter activity"/>
    <property type="evidence" value="ECO:0007669"/>
    <property type="project" value="InterPro"/>
</dbReference>
<evidence type="ECO:0000313" key="5">
    <source>
        <dbReference type="Proteomes" id="UP000290253"/>
    </source>
</evidence>
<dbReference type="Pfam" id="PF02321">
    <property type="entry name" value="OEP"/>
    <property type="match status" value="2"/>
</dbReference>
<dbReference type="Proteomes" id="UP000290253">
    <property type="component" value="Unassembled WGS sequence"/>
</dbReference>
<evidence type="ECO:0000256" key="1">
    <source>
        <dbReference type="ARBA" id="ARBA00007613"/>
    </source>
</evidence>
<evidence type="ECO:0000313" key="4">
    <source>
        <dbReference type="EMBL" id="RXS98099.1"/>
    </source>
</evidence>
<keyword evidence="5" id="KW-1185">Reference proteome</keyword>
<keyword evidence="2" id="KW-0449">Lipoprotein</keyword>
<dbReference type="SUPFAM" id="SSF56954">
    <property type="entry name" value="Outer membrane efflux proteins (OEP)"/>
    <property type="match status" value="1"/>
</dbReference>
<dbReference type="Gene3D" id="1.20.1600.10">
    <property type="entry name" value="Outer membrane efflux proteins (OEP)"/>
    <property type="match status" value="1"/>
</dbReference>
<dbReference type="InterPro" id="IPR003423">
    <property type="entry name" value="OMP_efflux"/>
</dbReference>
<name>A0A4Q1SKU3_9BACT</name>
<dbReference type="InterPro" id="IPR010131">
    <property type="entry name" value="MdtP/NodT-like"/>
</dbReference>
<gene>
    <name evidence="4" type="ORF">ESZ00_02435</name>
</gene>
<feature type="coiled-coil region" evidence="3">
    <location>
        <begin position="220"/>
        <end position="254"/>
    </location>
</feature>
<comment type="similarity">
    <text evidence="1 2">Belongs to the outer membrane factor (OMF) (TC 1.B.17) family.</text>
</comment>
<dbReference type="GO" id="GO:0005886">
    <property type="term" value="C:plasma membrane"/>
    <property type="evidence" value="ECO:0007669"/>
    <property type="project" value="UniProtKB-SubCell"/>
</dbReference>
<evidence type="ECO:0000256" key="3">
    <source>
        <dbReference type="SAM" id="Coils"/>
    </source>
</evidence>
<keyword evidence="2" id="KW-0472">Membrane</keyword>
<organism evidence="4 5">
    <name type="scientific">Silvibacterium dinghuense</name>
    <dbReference type="NCBI Taxonomy" id="1560006"/>
    <lineage>
        <taxon>Bacteria</taxon>
        <taxon>Pseudomonadati</taxon>
        <taxon>Acidobacteriota</taxon>
        <taxon>Terriglobia</taxon>
        <taxon>Terriglobales</taxon>
        <taxon>Acidobacteriaceae</taxon>
        <taxon>Silvibacterium</taxon>
    </lineage>
</organism>
<keyword evidence="2" id="KW-0812">Transmembrane</keyword>
<dbReference type="NCBIfam" id="TIGR01845">
    <property type="entry name" value="outer_NodT"/>
    <property type="match status" value="1"/>
</dbReference>
<keyword evidence="3" id="KW-0175">Coiled coil</keyword>
<comment type="subcellular location">
    <subcellularLocation>
        <location evidence="2">Cell membrane</location>
        <topology evidence="2">Lipid-anchor</topology>
    </subcellularLocation>
</comment>
<keyword evidence="2" id="KW-1134">Transmembrane beta strand</keyword>
<dbReference type="OrthoDB" id="9783163at2"/>
<protein>
    <submittedName>
        <fullName evidence="4">Efflux transporter outer membrane subunit</fullName>
    </submittedName>
</protein>
<reference evidence="4 5" key="1">
    <citation type="journal article" date="2016" name="Int. J. Syst. Evol. Microbiol.">
        <title>Acidipila dinghuensis sp. nov., an acidobacterium isolated from forest soil.</title>
        <authorList>
            <person name="Jiang Y.W."/>
            <person name="Wang J."/>
            <person name="Chen M.H."/>
            <person name="Lv Y.Y."/>
            <person name="Qiu L.H."/>
        </authorList>
    </citation>
    <scope>NUCLEOTIDE SEQUENCE [LARGE SCALE GENOMIC DNA]</scope>
    <source>
        <strain evidence="4 5">DHOF10</strain>
    </source>
</reference>